<name>A0AAV4NRT6_CAEEX</name>
<protein>
    <submittedName>
        <fullName evidence="1">Uncharacterized protein</fullName>
    </submittedName>
</protein>
<sequence>MQTGPRSSRSDTNDLFHAWPRVRKRLYNSEEVSKFSINEIGYGIFLNYSIQRSGSPIPVVVITYLFSSVSMSARGVVLALSPILSFDKNAFRS</sequence>
<comment type="caution">
    <text evidence="1">The sequence shown here is derived from an EMBL/GenBank/DDBJ whole genome shotgun (WGS) entry which is preliminary data.</text>
</comment>
<keyword evidence="2" id="KW-1185">Reference proteome</keyword>
<accession>A0AAV4NRT6</accession>
<proteinExistence type="predicted"/>
<dbReference type="EMBL" id="BPLR01003683">
    <property type="protein sequence ID" value="GIX87504.1"/>
    <property type="molecule type" value="Genomic_DNA"/>
</dbReference>
<evidence type="ECO:0000313" key="1">
    <source>
        <dbReference type="EMBL" id="GIX87504.1"/>
    </source>
</evidence>
<organism evidence="1 2">
    <name type="scientific">Caerostris extrusa</name>
    <name type="common">Bark spider</name>
    <name type="synonym">Caerostris bankana</name>
    <dbReference type="NCBI Taxonomy" id="172846"/>
    <lineage>
        <taxon>Eukaryota</taxon>
        <taxon>Metazoa</taxon>
        <taxon>Ecdysozoa</taxon>
        <taxon>Arthropoda</taxon>
        <taxon>Chelicerata</taxon>
        <taxon>Arachnida</taxon>
        <taxon>Araneae</taxon>
        <taxon>Araneomorphae</taxon>
        <taxon>Entelegynae</taxon>
        <taxon>Araneoidea</taxon>
        <taxon>Araneidae</taxon>
        <taxon>Caerostris</taxon>
    </lineage>
</organism>
<dbReference type="AlphaFoldDB" id="A0AAV4NRT6"/>
<dbReference type="Proteomes" id="UP001054945">
    <property type="component" value="Unassembled WGS sequence"/>
</dbReference>
<evidence type="ECO:0000313" key="2">
    <source>
        <dbReference type="Proteomes" id="UP001054945"/>
    </source>
</evidence>
<gene>
    <name evidence="1" type="ORF">CEXT_357611</name>
</gene>
<reference evidence="1 2" key="1">
    <citation type="submission" date="2021-06" db="EMBL/GenBank/DDBJ databases">
        <title>Caerostris extrusa draft genome.</title>
        <authorList>
            <person name="Kono N."/>
            <person name="Arakawa K."/>
        </authorList>
    </citation>
    <scope>NUCLEOTIDE SEQUENCE [LARGE SCALE GENOMIC DNA]</scope>
</reference>